<dbReference type="Gene3D" id="3.40.710.10">
    <property type="entry name" value="DD-peptidase/beta-lactamase superfamily"/>
    <property type="match status" value="1"/>
</dbReference>
<feature type="domain" description="Beta-lactamase-related" evidence="3">
    <location>
        <begin position="32"/>
        <end position="339"/>
    </location>
</feature>
<organism evidence="4 5">
    <name type="scientific">Nocardioides luteus</name>
    <dbReference type="NCBI Taxonomy" id="1844"/>
    <lineage>
        <taxon>Bacteria</taxon>
        <taxon>Bacillati</taxon>
        <taxon>Actinomycetota</taxon>
        <taxon>Actinomycetes</taxon>
        <taxon>Propionibacteriales</taxon>
        <taxon>Nocardioidaceae</taxon>
        <taxon>Nocardioides</taxon>
    </lineage>
</organism>
<keyword evidence="1" id="KW-0812">Transmembrane</keyword>
<dbReference type="Pfam" id="PF00144">
    <property type="entry name" value="Beta-lactamase"/>
    <property type="match status" value="1"/>
</dbReference>
<gene>
    <name evidence="4" type="ORF">UG56_019595</name>
</gene>
<keyword evidence="5" id="KW-1185">Reference proteome</keyword>
<dbReference type="PANTHER" id="PTHR43283">
    <property type="entry name" value="BETA-LACTAMASE-RELATED"/>
    <property type="match status" value="1"/>
</dbReference>
<reference evidence="4" key="1">
    <citation type="submission" date="2016-10" db="EMBL/GenBank/DDBJ databases">
        <title>Draft Genome Sequence of Nocardioides luteus Strain BAFB, an Alkane-Degrading Bacterium Isolated from JP-7 Polluted Soil.</title>
        <authorList>
            <person name="Brown L."/>
            <person name="Ruiz O.N."/>
            <person name="Gunasekera T."/>
        </authorList>
    </citation>
    <scope>NUCLEOTIDE SEQUENCE [LARGE SCALE GENOMIC DNA]</scope>
    <source>
        <strain evidence="4">BAFB</strain>
    </source>
</reference>
<feature type="transmembrane region" description="Helical" evidence="1">
    <location>
        <begin position="372"/>
        <end position="394"/>
    </location>
</feature>
<evidence type="ECO:0000256" key="2">
    <source>
        <dbReference type="SAM" id="SignalP"/>
    </source>
</evidence>
<keyword evidence="1" id="KW-0472">Membrane</keyword>
<dbReference type="EMBL" id="JZDQ02000029">
    <property type="protein sequence ID" value="OIJ25133.1"/>
    <property type="molecule type" value="Genomic_DNA"/>
</dbReference>
<keyword evidence="1" id="KW-1133">Transmembrane helix</keyword>
<feature type="transmembrane region" description="Helical" evidence="1">
    <location>
        <begin position="415"/>
        <end position="437"/>
    </location>
</feature>
<feature type="signal peptide" evidence="2">
    <location>
        <begin position="1"/>
        <end position="24"/>
    </location>
</feature>
<evidence type="ECO:0000259" key="3">
    <source>
        <dbReference type="Pfam" id="PF00144"/>
    </source>
</evidence>
<dbReference type="InterPro" id="IPR012338">
    <property type="entry name" value="Beta-lactam/transpept-like"/>
</dbReference>
<evidence type="ECO:0000313" key="5">
    <source>
        <dbReference type="Proteomes" id="UP000033772"/>
    </source>
</evidence>
<feature type="transmembrane region" description="Helical" evidence="1">
    <location>
        <begin position="449"/>
        <end position="474"/>
    </location>
</feature>
<dbReference type="InterPro" id="IPR001466">
    <property type="entry name" value="Beta-lactam-related"/>
</dbReference>
<accession>A0A1J4N0N2</accession>
<dbReference type="Proteomes" id="UP000033772">
    <property type="component" value="Unassembled WGS sequence"/>
</dbReference>
<protein>
    <recommendedName>
        <fullName evidence="3">Beta-lactamase-related domain-containing protein</fullName>
    </recommendedName>
</protein>
<name>A0A1J4N0N2_9ACTN</name>
<sequence>MRRLGALLAIAAVAAVLHAEPAAAAQSDDRIAAAVEDFATASGYPGIAVVVTDRDGISDRAGYGVDSRGETITATTRMPVASVSKTMTAAAVMQLVAAGRVDLDTPVYDYLPDFRIRDRRGAEITVRHLLTQTSGITDLTLREKSLPQPETLAAAERRARGASLATDPGAEYAYTNTNFHLAARIVERVSGEPFGDYLEREIFRPAGMTRTTTIDVTPEDLPADVADGHVCAYGLTPSAAEPHRFVNGSDGVITTAEDLARWLLVQQNDGVAPDGTRVLPAGTVRQMQTPQGDATYALGWEVDRGSAGPEVGHGGIWFTYTADVLLTDSGHGIVVIGNSGLGLGNEGTGGLGTRIADITDGRTADPMPPIRLWTDLVLAGFTLLTIVLGVRRLARTGTWVRKHAGKAWWRIAARLMPRLGPTVLLFSLPYLIGLLVGGGRDVSLLQLAYYSPALMAWTGIAAVANLATIVVRILGLRRRDVRGPEAGAADGPAAHRPLGAAAAS</sequence>
<proteinExistence type="predicted"/>
<dbReference type="AlphaFoldDB" id="A0A1J4N0N2"/>
<keyword evidence="2" id="KW-0732">Signal</keyword>
<evidence type="ECO:0000313" key="4">
    <source>
        <dbReference type="EMBL" id="OIJ25133.1"/>
    </source>
</evidence>
<dbReference type="PANTHER" id="PTHR43283:SF3">
    <property type="entry name" value="BETA-LACTAMASE FAMILY PROTEIN (AFU_ORTHOLOGUE AFUA_5G07500)"/>
    <property type="match status" value="1"/>
</dbReference>
<feature type="chain" id="PRO_5009630441" description="Beta-lactamase-related domain-containing protein" evidence="2">
    <location>
        <begin position="25"/>
        <end position="504"/>
    </location>
</feature>
<dbReference type="STRING" id="1844.UG56_019595"/>
<comment type="caution">
    <text evidence="4">The sequence shown here is derived from an EMBL/GenBank/DDBJ whole genome shotgun (WGS) entry which is preliminary data.</text>
</comment>
<evidence type="ECO:0000256" key="1">
    <source>
        <dbReference type="SAM" id="Phobius"/>
    </source>
</evidence>
<dbReference type="SUPFAM" id="SSF56601">
    <property type="entry name" value="beta-lactamase/transpeptidase-like"/>
    <property type="match status" value="1"/>
</dbReference>
<dbReference type="InterPro" id="IPR050789">
    <property type="entry name" value="Diverse_Enzym_Activities"/>
</dbReference>